<proteinExistence type="predicted"/>
<organism evidence="2 3">
    <name type="scientific">Cochliobolus heterostrophus (strain C4 / ATCC 48331 / race T)</name>
    <name type="common">Southern corn leaf blight fungus</name>
    <name type="synonym">Bipolaris maydis</name>
    <dbReference type="NCBI Taxonomy" id="665024"/>
    <lineage>
        <taxon>Eukaryota</taxon>
        <taxon>Fungi</taxon>
        <taxon>Dikarya</taxon>
        <taxon>Ascomycota</taxon>
        <taxon>Pezizomycotina</taxon>
        <taxon>Dothideomycetes</taxon>
        <taxon>Pleosporomycetidae</taxon>
        <taxon>Pleosporales</taxon>
        <taxon>Pleosporineae</taxon>
        <taxon>Pleosporaceae</taxon>
        <taxon>Bipolaris</taxon>
    </lineage>
</organism>
<feature type="region of interest" description="Disordered" evidence="1">
    <location>
        <begin position="1"/>
        <end position="52"/>
    </location>
</feature>
<evidence type="ECO:0000313" key="3">
    <source>
        <dbReference type="Proteomes" id="UP000012338"/>
    </source>
</evidence>
<reference evidence="3" key="2">
    <citation type="journal article" date="2013" name="PLoS Genet.">
        <title>Comparative genome structure, secondary metabolite, and effector coding capacity across Cochliobolus pathogens.</title>
        <authorList>
            <person name="Condon B.J."/>
            <person name="Leng Y."/>
            <person name="Wu D."/>
            <person name="Bushley K.E."/>
            <person name="Ohm R.A."/>
            <person name="Otillar R."/>
            <person name="Martin J."/>
            <person name="Schackwitz W."/>
            <person name="Grimwood J."/>
            <person name="MohdZainudin N."/>
            <person name="Xue C."/>
            <person name="Wang R."/>
            <person name="Manning V.A."/>
            <person name="Dhillon B."/>
            <person name="Tu Z.J."/>
            <person name="Steffenson B.J."/>
            <person name="Salamov A."/>
            <person name="Sun H."/>
            <person name="Lowry S."/>
            <person name="LaButti K."/>
            <person name="Han J."/>
            <person name="Copeland A."/>
            <person name="Lindquist E."/>
            <person name="Barry K."/>
            <person name="Schmutz J."/>
            <person name="Baker S.E."/>
            <person name="Ciuffetti L.M."/>
            <person name="Grigoriev I.V."/>
            <person name="Zhong S."/>
            <person name="Turgeon B.G."/>
        </authorList>
    </citation>
    <scope>NUCLEOTIDE SEQUENCE [LARGE SCALE GENOMIC DNA]</scope>
    <source>
        <strain evidence="3">C4 / ATCC 48331 / race T</strain>
    </source>
</reference>
<dbReference type="EMBL" id="KB733464">
    <property type="protein sequence ID" value="ENI02154.1"/>
    <property type="molecule type" value="Genomic_DNA"/>
</dbReference>
<dbReference type="AlphaFoldDB" id="N4WNX9"/>
<sequence length="368" mass="41008">MSSQQQCDGGEKENQDPTTVASSSGRLAYSSQPFDVTMSKPNMDKTMSRKHHSSLSIQSAENHANPFMSAIRPKDLGENTYRVDGQDGAVINNDIRETGLHLGSKDNNVSNVSFKDGVVRFVWSPPRVCAQDVFDPSFHLRHNGTDMLSMPGNPSCKLQYITVHDCLKVHTNGLNGSDSTKKRIQFLQKMFTSTPRAIQLRMSGAIGLTDTKSISVNLGDHTFWFNTALTEMRVDAVTQFVEGSHTRMLNIITIKMFPDMYNTDEERIQANCLFLPIDRVLEIAKHCGVYENLSQVQHFLRVYDPRGKTLRCSHCNWSKIVDSSSAIRMTHEHFRKKEGNSLNSASSSNSSVSSFRIHISGVTVGQGG</sequence>
<keyword evidence="3" id="KW-1185">Reference proteome</keyword>
<protein>
    <submittedName>
        <fullName evidence="2">Uncharacterized protein</fullName>
    </submittedName>
</protein>
<dbReference type="HOGENOM" id="CLU_756511_0_0_1"/>
<dbReference type="Proteomes" id="UP000012338">
    <property type="component" value="Unassembled WGS sequence"/>
</dbReference>
<evidence type="ECO:0000313" key="2">
    <source>
        <dbReference type="EMBL" id="ENI02154.1"/>
    </source>
</evidence>
<feature type="compositionally biased region" description="Polar residues" evidence="1">
    <location>
        <begin position="16"/>
        <end position="34"/>
    </location>
</feature>
<reference evidence="2 3" key="1">
    <citation type="journal article" date="2012" name="PLoS Pathog.">
        <title>Diverse lifestyles and strategies of plant pathogenesis encoded in the genomes of eighteen Dothideomycetes fungi.</title>
        <authorList>
            <person name="Ohm R.A."/>
            <person name="Feau N."/>
            <person name="Henrissat B."/>
            <person name="Schoch C.L."/>
            <person name="Horwitz B.A."/>
            <person name="Barry K.W."/>
            <person name="Condon B.J."/>
            <person name="Copeland A.C."/>
            <person name="Dhillon B."/>
            <person name="Glaser F."/>
            <person name="Hesse C.N."/>
            <person name="Kosti I."/>
            <person name="LaButti K."/>
            <person name="Lindquist E.A."/>
            <person name="Lucas S."/>
            <person name="Salamov A.A."/>
            <person name="Bradshaw R.E."/>
            <person name="Ciuffetti L."/>
            <person name="Hamelin R.C."/>
            <person name="Kema G.H.J."/>
            <person name="Lawrence C."/>
            <person name="Scott J.A."/>
            <person name="Spatafora J.W."/>
            <person name="Turgeon B.G."/>
            <person name="de Wit P.J.G.M."/>
            <person name="Zhong S."/>
            <person name="Goodwin S.B."/>
            <person name="Grigoriev I.V."/>
        </authorList>
    </citation>
    <scope>NUCLEOTIDE SEQUENCE [LARGE SCALE GENOMIC DNA]</scope>
    <source>
        <strain evidence="3">C4 / ATCC 48331 / race T</strain>
    </source>
</reference>
<evidence type="ECO:0000256" key="1">
    <source>
        <dbReference type="SAM" id="MobiDB-lite"/>
    </source>
</evidence>
<accession>N4WNX9</accession>
<gene>
    <name evidence="2" type="ORF">COCC4DRAFT_74324</name>
</gene>
<name>N4WNX9_COCH4</name>